<keyword evidence="1" id="KW-1133">Transmembrane helix</keyword>
<dbReference type="InterPro" id="IPR004676">
    <property type="entry name" value="Cd-R_transporter"/>
</dbReference>
<feature type="transmembrane region" description="Helical" evidence="1">
    <location>
        <begin position="6"/>
        <end position="26"/>
    </location>
</feature>
<keyword evidence="1" id="KW-0472">Membrane</keyword>
<dbReference type="EMBL" id="MCGT01000010">
    <property type="protein sequence ID" value="ORX56427.1"/>
    <property type="molecule type" value="Genomic_DNA"/>
</dbReference>
<accession>A0A1X2GLE8</accession>
<proteinExistence type="predicted"/>
<sequence length="190" mass="21281">MPTAPIGFLGLIPICIFLSKLIELVVCKEADEDEVVAVNYKTRIRNVAKVATITFSNGADNISVYVPLFAQANGEQLGIYIAIFLVLLGVWCLAGYLLVKHEYIQKLMQRYMHLVLPFLFLGLGLYIIINSDCYPWTIEKINQSTSSNTGSIIIPIITVVLLVSFIILSSYLTYRKTPPESFRFSKPQAI</sequence>
<gene>
    <name evidence="2" type="ORF">DM01DRAFT_1334914</name>
</gene>
<keyword evidence="1" id="KW-0812">Transmembrane</keyword>
<feature type="transmembrane region" description="Helical" evidence="1">
    <location>
        <begin position="111"/>
        <end position="129"/>
    </location>
</feature>
<feature type="transmembrane region" description="Helical" evidence="1">
    <location>
        <begin position="47"/>
        <end position="66"/>
    </location>
</feature>
<evidence type="ECO:0000256" key="1">
    <source>
        <dbReference type="SAM" id="Phobius"/>
    </source>
</evidence>
<organism evidence="2 3">
    <name type="scientific">Hesseltinella vesiculosa</name>
    <dbReference type="NCBI Taxonomy" id="101127"/>
    <lineage>
        <taxon>Eukaryota</taxon>
        <taxon>Fungi</taxon>
        <taxon>Fungi incertae sedis</taxon>
        <taxon>Mucoromycota</taxon>
        <taxon>Mucoromycotina</taxon>
        <taxon>Mucoromycetes</taxon>
        <taxon>Mucorales</taxon>
        <taxon>Cunninghamellaceae</taxon>
        <taxon>Hesseltinella</taxon>
    </lineage>
</organism>
<dbReference type="Pfam" id="PF03596">
    <property type="entry name" value="Cad"/>
    <property type="match status" value="1"/>
</dbReference>
<comment type="caution">
    <text evidence="2">The sequence shown here is derived from an EMBL/GenBank/DDBJ whole genome shotgun (WGS) entry which is preliminary data.</text>
</comment>
<evidence type="ECO:0000313" key="3">
    <source>
        <dbReference type="Proteomes" id="UP000242146"/>
    </source>
</evidence>
<evidence type="ECO:0008006" key="4">
    <source>
        <dbReference type="Google" id="ProtNLM"/>
    </source>
</evidence>
<keyword evidence="3" id="KW-1185">Reference proteome</keyword>
<feature type="transmembrane region" description="Helical" evidence="1">
    <location>
        <begin position="78"/>
        <end position="99"/>
    </location>
</feature>
<name>A0A1X2GLE8_9FUNG</name>
<reference evidence="2 3" key="1">
    <citation type="submission" date="2016-07" db="EMBL/GenBank/DDBJ databases">
        <title>Pervasive Adenine N6-methylation of Active Genes in Fungi.</title>
        <authorList>
            <consortium name="DOE Joint Genome Institute"/>
            <person name="Mondo S.J."/>
            <person name="Dannebaum R.O."/>
            <person name="Kuo R.C."/>
            <person name="Labutti K."/>
            <person name="Haridas S."/>
            <person name="Kuo A."/>
            <person name="Salamov A."/>
            <person name="Ahrendt S.R."/>
            <person name="Lipzen A."/>
            <person name="Sullivan W."/>
            <person name="Andreopoulos W.B."/>
            <person name="Clum A."/>
            <person name="Lindquist E."/>
            <person name="Daum C."/>
            <person name="Ramamoorthy G.K."/>
            <person name="Gryganskyi A."/>
            <person name="Culley D."/>
            <person name="Magnuson J.K."/>
            <person name="James T.Y."/>
            <person name="O'Malley M.A."/>
            <person name="Stajich J.E."/>
            <person name="Spatafora J.W."/>
            <person name="Visel A."/>
            <person name="Grigoriev I.V."/>
        </authorList>
    </citation>
    <scope>NUCLEOTIDE SEQUENCE [LARGE SCALE GENOMIC DNA]</scope>
    <source>
        <strain evidence="2 3">NRRL 3301</strain>
    </source>
</reference>
<dbReference type="AlphaFoldDB" id="A0A1X2GLE8"/>
<protein>
    <recommendedName>
        <fullName evidence="4">Cadmium resistance transporter</fullName>
    </recommendedName>
</protein>
<feature type="transmembrane region" description="Helical" evidence="1">
    <location>
        <begin position="149"/>
        <end position="174"/>
    </location>
</feature>
<dbReference type="OrthoDB" id="3791566at2759"/>
<evidence type="ECO:0000313" key="2">
    <source>
        <dbReference type="EMBL" id="ORX56427.1"/>
    </source>
</evidence>
<dbReference type="Proteomes" id="UP000242146">
    <property type="component" value="Unassembled WGS sequence"/>
</dbReference>